<proteinExistence type="inferred from homology"/>
<dbReference type="Proteomes" id="UP001497457">
    <property type="component" value="Chromosome 5rd"/>
</dbReference>
<reference evidence="5" key="1">
    <citation type="submission" date="2024-10" db="EMBL/GenBank/DDBJ databases">
        <authorList>
            <person name="Ryan C."/>
        </authorList>
    </citation>
    <scope>NUCLEOTIDE SEQUENCE [LARGE SCALE GENOMIC DNA]</scope>
</reference>
<name>A0ABC9F3R8_9POAL</name>
<dbReference type="InterPro" id="IPR056423">
    <property type="entry name" value="BACK_BPM_SPOP"/>
</dbReference>
<dbReference type="PANTHER" id="PTHR26379:SF382">
    <property type="entry name" value="OS10G0435900 PROTEIN"/>
    <property type="match status" value="1"/>
</dbReference>
<dbReference type="InterPro" id="IPR008974">
    <property type="entry name" value="TRAF-like"/>
</dbReference>
<dbReference type="Gene3D" id="2.60.210.10">
    <property type="entry name" value="Apoptosis, Tumor Necrosis Factor Receptor Associated Protein 2, Chain A"/>
    <property type="match status" value="1"/>
</dbReference>
<dbReference type="InterPro" id="IPR000210">
    <property type="entry name" value="BTB/POZ_dom"/>
</dbReference>
<keyword evidence="6" id="KW-1185">Reference proteome</keyword>
<dbReference type="InterPro" id="IPR045005">
    <property type="entry name" value="BPM1-6"/>
</dbReference>
<dbReference type="Pfam" id="PF22486">
    <property type="entry name" value="MATH_2"/>
    <property type="match status" value="1"/>
</dbReference>
<evidence type="ECO:0000313" key="6">
    <source>
        <dbReference type="Proteomes" id="UP001497457"/>
    </source>
</evidence>
<dbReference type="Gene3D" id="1.25.40.420">
    <property type="match status" value="1"/>
</dbReference>
<dbReference type="Gene3D" id="3.30.710.10">
    <property type="entry name" value="Potassium Channel Kv1.1, Chain A"/>
    <property type="match status" value="2"/>
</dbReference>
<organism evidence="5 6">
    <name type="scientific">Urochloa decumbens</name>
    <dbReference type="NCBI Taxonomy" id="240449"/>
    <lineage>
        <taxon>Eukaryota</taxon>
        <taxon>Viridiplantae</taxon>
        <taxon>Streptophyta</taxon>
        <taxon>Embryophyta</taxon>
        <taxon>Tracheophyta</taxon>
        <taxon>Spermatophyta</taxon>
        <taxon>Magnoliopsida</taxon>
        <taxon>Liliopsida</taxon>
        <taxon>Poales</taxon>
        <taxon>Poaceae</taxon>
        <taxon>PACMAD clade</taxon>
        <taxon>Panicoideae</taxon>
        <taxon>Panicodae</taxon>
        <taxon>Paniceae</taxon>
        <taxon>Melinidinae</taxon>
        <taxon>Urochloa</taxon>
    </lineage>
</organism>
<dbReference type="CDD" id="cd00121">
    <property type="entry name" value="MATH"/>
    <property type="match status" value="1"/>
</dbReference>
<dbReference type="PROSITE" id="PS50097">
    <property type="entry name" value="BTB"/>
    <property type="match status" value="1"/>
</dbReference>
<dbReference type="AlphaFoldDB" id="A0ABC9F3R8"/>
<comment type="pathway">
    <text evidence="1">Protein modification; protein ubiquitination.</text>
</comment>
<dbReference type="InterPro" id="IPR002083">
    <property type="entry name" value="MATH/TRAF_dom"/>
</dbReference>
<feature type="domain" description="MATH" evidence="4">
    <location>
        <begin position="15"/>
        <end position="145"/>
    </location>
</feature>
<evidence type="ECO:0000259" key="4">
    <source>
        <dbReference type="PROSITE" id="PS50144"/>
    </source>
</evidence>
<dbReference type="SUPFAM" id="SSF49599">
    <property type="entry name" value="TRAF domain-like"/>
    <property type="match status" value="1"/>
</dbReference>
<dbReference type="EMBL" id="OZ075115">
    <property type="protein sequence ID" value="CAL5067889.1"/>
    <property type="molecule type" value="Genomic_DNA"/>
</dbReference>
<evidence type="ECO:0000313" key="5">
    <source>
        <dbReference type="EMBL" id="CAL5067889.1"/>
    </source>
</evidence>
<dbReference type="SMART" id="SM00225">
    <property type="entry name" value="BTB"/>
    <property type="match status" value="1"/>
</dbReference>
<dbReference type="PANTHER" id="PTHR26379">
    <property type="entry name" value="BTB/POZ AND MATH DOMAIN-CONTAINING PROTEIN 1"/>
    <property type="match status" value="1"/>
</dbReference>
<dbReference type="SUPFAM" id="SSF54695">
    <property type="entry name" value="POZ domain"/>
    <property type="match status" value="1"/>
</dbReference>
<evidence type="ECO:0000256" key="1">
    <source>
        <dbReference type="ARBA" id="ARBA00004906"/>
    </source>
</evidence>
<dbReference type="PROSITE" id="PS50144">
    <property type="entry name" value="MATH"/>
    <property type="match status" value="1"/>
</dbReference>
<comment type="similarity">
    <text evidence="2">Belongs to the Tdpoz family.</text>
</comment>
<evidence type="ECO:0000259" key="3">
    <source>
        <dbReference type="PROSITE" id="PS50097"/>
    </source>
</evidence>
<sequence>MAANSGDPATVVSVRAFQVLKIDGYSRTLNTPCAVSCFRSCPFRVGGRTWLISYYPKGCRRTNTDFFSLFLVLVDADAGEAVAAQPTFSLLDKDQKPVSSYSRTTTMTIFSALNSSIGYEKFMRREALEQSEHLIDDCFSMRVDVHVVREVTSIVVVPPSDMHQHIGDLLSSEEGADLEFRVGTNTFRAHPLVLTTRSSVFRAELFDPIKEGTKVIHVEDMEAPVFRALLTFIYTDALLEMDHKDEYAMTQHLLVAADSSSKVLFDVIETEEFKYLAQSFPVVTKELIVDFLTRCLEKASISRWDDHERPGQLSETSANNVGFRVGKKMSSSLIHRSVPGEHSPTPMEEDTNIIDIEPMEAQLFQEFLTFICMNALQEVDLKDEYAITQHFLVVADTHGLQRLKLICEDILCDRVNTSFAASLLALAVKYHCPRLKEACMEFLGSSKVLFDVIETEGFEQLAYSFPTITKDLIANVLAHGLDKAINSRWDKECQFSVIKANIE</sequence>
<feature type="domain" description="BTB" evidence="3">
    <location>
        <begin position="176"/>
        <end position="242"/>
    </location>
</feature>
<dbReference type="Pfam" id="PF00651">
    <property type="entry name" value="BTB"/>
    <property type="match status" value="1"/>
</dbReference>
<evidence type="ECO:0000256" key="2">
    <source>
        <dbReference type="ARBA" id="ARBA00010846"/>
    </source>
</evidence>
<accession>A0ABC9F3R8</accession>
<dbReference type="InterPro" id="IPR011333">
    <property type="entry name" value="SKP1/BTB/POZ_sf"/>
</dbReference>
<protein>
    <submittedName>
        <fullName evidence="5">Uncharacterized protein</fullName>
    </submittedName>
</protein>
<dbReference type="Pfam" id="PF24570">
    <property type="entry name" value="BACK_BPM_SPOP"/>
    <property type="match status" value="1"/>
</dbReference>
<gene>
    <name evidence="5" type="ORF">URODEC1_LOCUS101237</name>
</gene>